<dbReference type="AlphaFoldDB" id="A0A0F9PQ24"/>
<proteinExistence type="predicted"/>
<evidence type="ECO:0000313" key="1">
    <source>
        <dbReference type="EMBL" id="KKN26722.1"/>
    </source>
</evidence>
<name>A0A0F9PQ24_9ZZZZ</name>
<protein>
    <submittedName>
        <fullName evidence="1">Uncharacterized protein</fullName>
    </submittedName>
</protein>
<accession>A0A0F9PQ24</accession>
<comment type="caution">
    <text evidence="1">The sequence shown here is derived from an EMBL/GenBank/DDBJ whole genome shotgun (WGS) entry which is preliminary data.</text>
</comment>
<reference evidence="1" key="1">
    <citation type="journal article" date="2015" name="Nature">
        <title>Complex archaea that bridge the gap between prokaryotes and eukaryotes.</title>
        <authorList>
            <person name="Spang A."/>
            <person name="Saw J.H."/>
            <person name="Jorgensen S.L."/>
            <person name="Zaremba-Niedzwiedzka K."/>
            <person name="Martijn J."/>
            <person name="Lind A.E."/>
            <person name="van Eijk R."/>
            <person name="Schleper C."/>
            <person name="Guy L."/>
            <person name="Ettema T.J."/>
        </authorList>
    </citation>
    <scope>NUCLEOTIDE SEQUENCE</scope>
</reference>
<sequence length="67" mass="7717">MKSSDFELVQVHENPDYAEIVIRDKNNCQVYAGNLSLVQNPQSFYPPDYFGEEDDPVIIKFPGPRKI</sequence>
<gene>
    <name evidence="1" type="ORF">LCGC14_0872040</name>
</gene>
<organism evidence="1">
    <name type="scientific">marine sediment metagenome</name>
    <dbReference type="NCBI Taxonomy" id="412755"/>
    <lineage>
        <taxon>unclassified sequences</taxon>
        <taxon>metagenomes</taxon>
        <taxon>ecological metagenomes</taxon>
    </lineage>
</organism>
<dbReference type="EMBL" id="LAZR01002699">
    <property type="protein sequence ID" value="KKN26722.1"/>
    <property type="molecule type" value="Genomic_DNA"/>
</dbReference>